<protein>
    <submittedName>
        <fullName evidence="1">Uncharacterized protein</fullName>
    </submittedName>
</protein>
<keyword evidence="1" id="KW-0614">Plasmid</keyword>
<keyword evidence="2" id="KW-1185">Reference proteome</keyword>
<organism evidence="1 2">
    <name type="scientific">Vallitalea pronyensis</name>
    <dbReference type="NCBI Taxonomy" id="1348613"/>
    <lineage>
        <taxon>Bacteria</taxon>
        <taxon>Bacillati</taxon>
        <taxon>Bacillota</taxon>
        <taxon>Clostridia</taxon>
        <taxon>Lachnospirales</taxon>
        <taxon>Vallitaleaceae</taxon>
        <taxon>Vallitalea</taxon>
    </lineage>
</organism>
<name>A0A8J8SJG7_9FIRM</name>
<dbReference type="RefSeq" id="WP_212698978.1">
    <property type="nucleotide sequence ID" value="NZ_CP058650.1"/>
</dbReference>
<dbReference type="Proteomes" id="UP000683246">
    <property type="component" value="Plasmid pVpro"/>
</dbReference>
<geneLocation type="plasmid" evidence="1 2">
    <name>pVpro</name>
</geneLocation>
<proteinExistence type="predicted"/>
<evidence type="ECO:0000313" key="2">
    <source>
        <dbReference type="Proteomes" id="UP000683246"/>
    </source>
</evidence>
<evidence type="ECO:0000313" key="1">
    <source>
        <dbReference type="EMBL" id="QUI25945.1"/>
    </source>
</evidence>
<reference evidence="1" key="1">
    <citation type="submission" date="2020-07" db="EMBL/GenBank/DDBJ databases">
        <title>Vallitalea pronyensis genome.</title>
        <authorList>
            <person name="Postec A."/>
        </authorList>
    </citation>
    <scope>NUCLEOTIDE SEQUENCE</scope>
    <source>
        <strain evidence="1">FatNI3</strain>
        <plasmid evidence="1">pVpro</plasmid>
    </source>
</reference>
<sequence>MTRAEFNIILDLVEAYGREQREFGINLNKMDNVIEKDNPVSRAYEKVFDELYGHIEKDEKYSSLAKDIADKMESQSNN</sequence>
<dbReference type="EMBL" id="CP058650">
    <property type="protein sequence ID" value="QUI25945.1"/>
    <property type="molecule type" value="Genomic_DNA"/>
</dbReference>
<gene>
    <name evidence="1" type="ORF">HZI73_26390</name>
</gene>
<dbReference type="AlphaFoldDB" id="A0A8J8SJG7"/>
<accession>A0A8J8SJG7</accession>
<dbReference type="KEGG" id="vpy:HZI73_26390"/>